<dbReference type="InterPro" id="IPR036397">
    <property type="entry name" value="RNaseH_sf"/>
</dbReference>
<dbReference type="EMBL" id="CAJEWN010001430">
    <property type="protein sequence ID" value="CAD2197414.1"/>
    <property type="molecule type" value="Genomic_DNA"/>
</dbReference>
<accession>A0A6V7XDL3</accession>
<protein>
    <submittedName>
        <fullName evidence="1">Uncharacterized protein</fullName>
    </submittedName>
</protein>
<name>A0A6V7XDL3_MELEN</name>
<evidence type="ECO:0000313" key="1">
    <source>
        <dbReference type="EMBL" id="CAD2197414.1"/>
    </source>
</evidence>
<dbReference type="Proteomes" id="UP000580250">
    <property type="component" value="Unassembled WGS sequence"/>
</dbReference>
<dbReference type="GO" id="GO:0003676">
    <property type="term" value="F:nucleic acid binding"/>
    <property type="evidence" value="ECO:0007669"/>
    <property type="project" value="InterPro"/>
</dbReference>
<gene>
    <name evidence="1" type="ORF">MENT_LOCUS50654</name>
</gene>
<sequence>MIQVHEWLNENFPLRWMGRSSANFVAPFSWPPYSPDLTPCDFFLWGWVKSQIYRTPSADLDELQARTQLAFNELPQEIINSAISTYENRLEKCIENNGKSVELR</sequence>
<organism evidence="1 2">
    <name type="scientific">Meloidogyne enterolobii</name>
    <name type="common">Root-knot nematode worm</name>
    <name type="synonym">Meloidogyne mayaguensis</name>
    <dbReference type="NCBI Taxonomy" id="390850"/>
    <lineage>
        <taxon>Eukaryota</taxon>
        <taxon>Metazoa</taxon>
        <taxon>Ecdysozoa</taxon>
        <taxon>Nematoda</taxon>
        <taxon>Chromadorea</taxon>
        <taxon>Rhabditida</taxon>
        <taxon>Tylenchina</taxon>
        <taxon>Tylenchomorpha</taxon>
        <taxon>Tylenchoidea</taxon>
        <taxon>Meloidogynidae</taxon>
        <taxon>Meloidogyninae</taxon>
        <taxon>Meloidogyne</taxon>
    </lineage>
</organism>
<dbReference type="OrthoDB" id="5871256at2759"/>
<comment type="caution">
    <text evidence="1">The sequence shown here is derived from an EMBL/GenBank/DDBJ whole genome shotgun (WGS) entry which is preliminary data.</text>
</comment>
<dbReference type="Gene3D" id="3.30.420.10">
    <property type="entry name" value="Ribonuclease H-like superfamily/Ribonuclease H"/>
    <property type="match status" value="1"/>
</dbReference>
<dbReference type="AlphaFoldDB" id="A0A6V7XDL3"/>
<proteinExistence type="predicted"/>
<evidence type="ECO:0000313" key="2">
    <source>
        <dbReference type="Proteomes" id="UP000580250"/>
    </source>
</evidence>
<dbReference type="PANTHER" id="PTHR47326">
    <property type="entry name" value="TRANSPOSABLE ELEMENT TC3 TRANSPOSASE-LIKE PROTEIN"/>
    <property type="match status" value="1"/>
</dbReference>
<dbReference type="PANTHER" id="PTHR47326:SF1">
    <property type="entry name" value="HTH PSQ-TYPE DOMAIN-CONTAINING PROTEIN"/>
    <property type="match status" value="1"/>
</dbReference>
<reference evidence="1 2" key="1">
    <citation type="submission" date="2020-08" db="EMBL/GenBank/DDBJ databases">
        <authorList>
            <person name="Koutsovoulos G."/>
            <person name="Danchin GJ E."/>
        </authorList>
    </citation>
    <scope>NUCLEOTIDE SEQUENCE [LARGE SCALE GENOMIC DNA]</scope>
</reference>